<dbReference type="EMBL" id="BBPA01000057">
    <property type="protein sequence ID" value="GAL94532.1"/>
    <property type="molecule type" value="Genomic_DNA"/>
</dbReference>
<evidence type="ECO:0000313" key="2">
    <source>
        <dbReference type="EMBL" id="GAL94532.1"/>
    </source>
</evidence>
<dbReference type="RefSeq" id="WP_045360621.1">
    <property type="nucleotide sequence ID" value="NZ_BBPA01000057.1"/>
</dbReference>
<name>A0A0A1VXK2_MICAE</name>
<keyword evidence="1" id="KW-1133">Transmembrane helix</keyword>
<keyword evidence="1" id="KW-0472">Membrane</keyword>
<organism evidence="2 3">
    <name type="scientific">Microcystis aeruginosa NIES-44</name>
    <dbReference type="NCBI Taxonomy" id="449439"/>
    <lineage>
        <taxon>Bacteria</taxon>
        <taxon>Bacillati</taxon>
        <taxon>Cyanobacteriota</taxon>
        <taxon>Cyanophyceae</taxon>
        <taxon>Oscillatoriophycideae</taxon>
        <taxon>Chroococcales</taxon>
        <taxon>Microcystaceae</taxon>
        <taxon>Microcystis</taxon>
    </lineage>
</organism>
<evidence type="ECO:0000256" key="1">
    <source>
        <dbReference type="SAM" id="Phobius"/>
    </source>
</evidence>
<sequence length="100" mass="10941">MQSPEPFDTKYAPEEVEVEIETDDFPPLDTPVSFAATLEKVKTWYGSLSTPAQVVVAVAGVFVALSILTAILRLVSAVLSALILAAIVYLIYRYILKPRV</sequence>
<feature type="transmembrane region" description="Helical" evidence="1">
    <location>
        <begin position="78"/>
        <end position="96"/>
    </location>
</feature>
<reference evidence="3" key="1">
    <citation type="journal article" date="2015" name="Genome">
        <title>Whole Genome Sequence of the Non-Microcystin-Producing Microcystis aeruginosa Strain NIES-44.</title>
        <authorList>
            <person name="Okano K."/>
            <person name="Miyata N."/>
            <person name="Ozaki Y."/>
        </authorList>
    </citation>
    <scope>NUCLEOTIDE SEQUENCE [LARGE SCALE GENOMIC DNA]</scope>
    <source>
        <strain evidence="3">NIES-44</strain>
    </source>
</reference>
<dbReference type="AlphaFoldDB" id="A0A0A1VXK2"/>
<proteinExistence type="predicted"/>
<feature type="transmembrane region" description="Helical" evidence="1">
    <location>
        <begin position="52"/>
        <end position="72"/>
    </location>
</feature>
<accession>A0A0A1VXK2</accession>
<evidence type="ECO:0000313" key="3">
    <source>
        <dbReference type="Proteomes" id="UP000030321"/>
    </source>
</evidence>
<keyword evidence="1" id="KW-0812">Transmembrane</keyword>
<comment type="caution">
    <text evidence="2">The sequence shown here is derived from an EMBL/GenBank/DDBJ whole genome shotgun (WGS) entry which is preliminary data.</text>
</comment>
<dbReference type="Proteomes" id="UP000030321">
    <property type="component" value="Unassembled WGS sequence"/>
</dbReference>
<protein>
    <submittedName>
        <fullName evidence="2">Uncharacterized protein</fullName>
    </submittedName>
</protein>
<gene>
    <name evidence="2" type="ORF">N44_03112</name>
</gene>